<evidence type="ECO:0000313" key="4">
    <source>
        <dbReference type="Proteomes" id="UP001233999"/>
    </source>
</evidence>
<proteinExistence type="inferred from homology"/>
<feature type="compositionally biased region" description="Low complexity" evidence="2">
    <location>
        <begin position="25"/>
        <end position="51"/>
    </location>
</feature>
<dbReference type="Proteomes" id="UP001233999">
    <property type="component" value="Unassembled WGS sequence"/>
</dbReference>
<feature type="compositionally biased region" description="Polar residues" evidence="2">
    <location>
        <begin position="125"/>
        <end position="137"/>
    </location>
</feature>
<organism evidence="3 4">
    <name type="scientific">Diploptera punctata</name>
    <name type="common">Pacific beetle cockroach</name>
    <dbReference type="NCBI Taxonomy" id="6984"/>
    <lineage>
        <taxon>Eukaryota</taxon>
        <taxon>Metazoa</taxon>
        <taxon>Ecdysozoa</taxon>
        <taxon>Arthropoda</taxon>
        <taxon>Hexapoda</taxon>
        <taxon>Insecta</taxon>
        <taxon>Pterygota</taxon>
        <taxon>Neoptera</taxon>
        <taxon>Polyneoptera</taxon>
        <taxon>Dictyoptera</taxon>
        <taxon>Blattodea</taxon>
        <taxon>Blaberoidea</taxon>
        <taxon>Blaberidae</taxon>
        <taxon>Diplopterinae</taxon>
        <taxon>Diploptera</taxon>
    </lineage>
</organism>
<reference evidence="3" key="1">
    <citation type="journal article" date="2023" name="IScience">
        <title>Live-bearing cockroach genome reveals convergent evolutionary mechanisms linked to viviparity in insects and beyond.</title>
        <authorList>
            <person name="Fouks B."/>
            <person name="Harrison M.C."/>
            <person name="Mikhailova A.A."/>
            <person name="Marchal E."/>
            <person name="English S."/>
            <person name="Carruthers M."/>
            <person name="Jennings E.C."/>
            <person name="Chiamaka E.L."/>
            <person name="Frigard R.A."/>
            <person name="Pippel M."/>
            <person name="Attardo G.M."/>
            <person name="Benoit J.B."/>
            <person name="Bornberg-Bauer E."/>
            <person name="Tobe S.S."/>
        </authorList>
    </citation>
    <scope>NUCLEOTIDE SEQUENCE</scope>
    <source>
        <strain evidence="3">Stay&amp;Tobe</strain>
    </source>
</reference>
<comment type="similarity">
    <text evidence="1">Belongs to the WD repeat Groucho/TLE family.</text>
</comment>
<dbReference type="GO" id="GO:0005634">
    <property type="term" value="C:nucleus"/>
    <property type="evidence" value="ECO:0007669"/>
    <property type="project" value="InterPro"/>
</dbReference>
<sequence>QQIHAQQLPHAAHGPSLPMGPHPGLPASAPLTAAAAAAAAAAQQQHPLLKPADLHNPRDPNDIKGPSSLPEERLRSSVSPAEREKYRSRSPDVEPELKRRKEDKLGGHESDGEKSDQDLVVDVANETSGTDYNEVSF</sequence>
<feature type="non-terminal residue" evidence="3">
    <location>
        <position position="137"/>
    </location>
</feature>
<name>A0AAD8EPV5_DIPPU</name>
<evidence type="ECO:0000313" key="3">
    <source>
        <dbReference type="EMBL" id="KAJ9597659.1"/>
    </source>
</evidence>
<dbReference type="GO" id="GO:0005667">
    <property type="term" value="C:transcription regulator complex"/>
    <property type="evidence" value="ECO:0007669"/>
    <property type="project" value="TreeGrafter"/>
</dbReference>
<dbReference type="GO" id="GO:0090090">
    <property type="term" value="P:negative regulation of canonical Wnt signaling pathway"/>
    <property type="evidence" value="ECO:0007669"/>
    <property type="project" value="TreeGrafter"/>
</dbReference>
<dbReference type="AlphaFoldDB" id="A0AAD8EPV5"/>
<keyword evidence="4" id="KW-1185">Reference proteome</keyword>
<protein>
    <submittedName>
        <fullName evidence="3">Uncharacterized protein</fullName>
    </submittedName>
</protein>
<dbReference type="PANTHER" id="PTHR10814:SF36">
    <property type="entry name" value="PROTEIN GROUCHO-LIKE PROTEIN"/>
    <property type="match status" value="1"/>
</dbReference>
<feature type="compositionally biased region" description="Basic and acidic residues" evidence="2">
    <location>
        <begin position="52"/>
        <end position="62"/>
    </location>
</feature>
<feature type="compositionally biased region" description="Basic and acidic residues" evidence="2">
    <location>
        <begin position="70"/>
        <end position="117"/>
    </location>
</feature>
<dbReference type="PANTHER" id="PTHR10814">
    <property type="entry name" value="TRANSDUCIN-LIKE ENHANCER PROTEIN"/>
    <property type="match status" value="1"/>
</dbReference>
<gene>
    <name evidence="3" type="ORF">L9F63_011493</name>
</gene>
<evidence type="ECO:0000256" key="2">
    <source>
        <dbReference type="SAM" id="MobiDB-lite"/>
    </source>
</evidence>
<evidence type="ECO:0000256" key="1">
    <source>
        <dbReference type="ARBA" id="ARBA00005969"/>
    </source>
</evidence>
<dbReference type="GO" id="GO:0003714">
    <property type="term" value="F:transcription corepressor activity"/>
    <property type="evidence" value="ECO:0007669"/>
    <property type="project" value="TreeGrafter"/>
</dbReference>
<reference evidence="3" key="2">
    <citation type="submission" date="2023-05" db="EMBL/GenBank/DDBJ databases">
        <authorList>
            <person name="Fouks B."/>
        </authorList>
    </citation>
    <scope>NUCLEOTIDE SEQUENCE</scope>
    <source>
        <strain evidence="3">Stay&amp;Tobe</strain>
        <tissue evidence="3">Testes</tissue>
    </source>
</reference>
<feature type="region of interest" description="Disordered" evidence="2">
    <location>
        <begin position="1"/>
        <end position="137"/>
    </location>
</feature>
<dbReference type="EMBL" id="JASPKZ010001594">
    <property type="protein sequence ID" value="KAJ9597659.1"/>
    <property type="molecule type" value="Genomic_DNA"/>
</dbReference>
<dbReference type="InterPro" id="IPR009146">
    <property type="entry name" value="Groucho_enhance"/>
</dbReference>
<accession>A0AAD8EPV5</accession>
<comment type="caution">
    <text evidence="3">The sequence shown here is derived from an EMBL/GenBank/DDBJ whole genome shotgun (WGS) entry which is preliminary data.</text>
</comment>
<feature type="non-terminal residue" evidence="3">
    <location>
        <position position="1"/>
    </location>
</feature>